<keyword evidence="4 7" id="KW-0812">Transmembrane</keyword>
<feature type="transmembrane region" description="Helical" evidence="7">
    <location>
        <begin position="139"/>
        <end position="162"/>
    </location>
</feature>
<evidence type="ECO:0000256" key="2">
    <source>
        <dbReference type="ARBA" id="ARBA00008335"/>
    </source>
</evidence>
<feature type="transmembrane region" description="Helical" evidence="7">
    <location>
        <begin position="384"/>
        <end position="404"/>
    </location>
</feature>
<feature type="transmembrane region" description="Helical" evidence="7">
    <location>
        <begin position="357"/>
        <end position="378"/>
    </location>
</feature>
<dbReference type="InterPro" id="IPR020846">
    <property type="entry name" value="MFS_dom"/>
</dbReference>
<feature type="transmembrane region" description="Helical" evidence="7">
    <location>
        <begin position="278"/>
        <end position="297"/>
    </location>
</feature>
<gene>
    <name evidence="9" type="ORF">OEA41_007224</name>
</gene>
<keyword evidence="6 7" id="KW-0472">Membrane</keyword>
<feature type="transmembrane region" description="Helical" evidence="7">
    <location>
        <begin position="115"/>
        <end position="133"/>
    </location>
</feature>
<name>A0AAE0DN23_9LECA</name>
<evidence type="ECO:0000313" key="10">
    <source>
        <dbReference type="Proteomes" id="UP001276659"/>
    </source>
</evidence>
<evidence type="ECO:0000256" key="5">
    <source>
        <dbReference type="ARBA" id="ARBA00022989"/>
    </source>
</evidence>
<evidence type="ECO:0000313" key="9">
    <source>
        <dbReference type="EMBL" id="KAK3175902.1"/>
    </source>
</evidence>
<dbReference type="AlphaFoldDB" id="A0AAE0DN23"/>
<evidence type="ECO:0000256" key="3">
    <source>
        <dbReference type="ARBA" id="ARBA00022475"/>
    </source>
</evidence>
<feature type="transmembrane region" description="Helical" evidence="7">
    <location>
        <begin position="46"/>
        <end position="70"/>
    </location>
</feature>
<dbReference type="EMBL" id="JASNWA010000004">
    <property type="protein sequence ID" value="KAK3175902.1"/>
    <property type="molecule type" value="Genomic_DNA"/>
</dbReference>
<dbReference type="PANTHER" id="PTHR23502:SF135">
    <property type="entry name" value="MAJOR FACILITATOR SUPERFAMILY (MFS) PROFILE DOMAIN-CONTAINING PROTEIN-RELATED"/>
    <property type="match status" value="1"/>
</dbReference>
<comment type="subcellular location">
    <subcellularLocation>
        <location evidence="1">Cell membrane</location>
        <topology evidence="1">Multi-pass membrane protein</topology>
    </subcellularLocation>
</comment>
<reference evidence="9" key="1">
    <citation type="submission" date="2022-11" db="EMBL/GenBank/DDBJ databases">
        <title>Chromosomal genome sequence assembly and mating type (MAT) locus characterization of the leprose asexual lichenized fungus Lepraria neglecta (Nyl.) Erichsen.</title>
        <authorList>
            <person name="Allen J.L."/>
            <person name="Pfeffer B."/>
        </authorList>
    </citation>
    <scope>NUCLEOTIDE SEQUENCE</scope>
    <source>
        <strain evidence="9">Allen 5258</strain>
    </source>
</reference>
<keyword evidence="10" id="KW-1185">Reference proteome</keyword>
<dbReference type="Gene3D" id="1.20.1250.20">
    <property type="entry name" value="MFS general substrate transporter like domains"/>
    <property type="match status" value="1"/>
</dbReference>
<dbReference type="GO" id="GO:0005886">
    <property type="term" value="C:plasma membrane"/>
    <property type="evidence" value="ECO:0007669"/>
    <property type="project" value="UniProtKB-SubCell"/>
</dbReference>
<dbReference type="InterPro" id="IPR011701">
    <property type="entry name" value="MFS"/>
</dbReference>
<feature type="transmembrane region" description="Helical" evidence="7">
    <location>
        <begin position="82"/>
        <end position="103"/>
    </location>
</feature>
<accession>A0AAE0DN23</accession>
<dbReference type="Proteomes" id="UP001276659">
    <property type="component" value="Unassembled WGS sequence"/>
</dbReference>
<dbReference type="PROSITE" id="PS50850">
    <property type="entry name" value="MFS"/>
    <property type="match status" value="1"/>
</dbReference>
<dbReference type="FunFam" id="1.20.1250.20:FF:000082">
    <property type="entry name" value="MFS multidrug transporter, putative"/>
    <property type="match status" value="1"/>
</dbReference>
<keyword evidence="3" id="KW-1003">Cell membrane</keyword>
<evidence type="ECO:0000259" key="8">
    <source>
        <dbReference type="PROSITE" id="PS50850"/>
    </source>
</evidence>
<evidence type="ECO:0000256" key="6">
    <source>
        <dbReference type="ARBA" id="ARBA00023136"/>
    </source>
</evidence>
<feature type="transmembrane region" description="Helical" evidence="7">
    <location>
        <begin position="174"/>
        <end position="197"/>
    </location>
</feature>
<dbReference type="InterPro" id="IPR036259">
    <property type="entry name" value="MFS_trans_sf"/>
</dbReference>
<sequence length="487" mass="52168">MSQTPSSIALEAVLPSEGEDATANIVDWDRPNDAADPINWPSRKRWAHIITVAILGLIPNMATTMVAPGIDGVLADFNVSSSAVSSLAVTIFLLGLALGPMFLSSMGEVYGRLPVYHAANIVFIAFMIGNALSKTIAQFMVFRFISGCAGGMPLAMGGGTIADVTLPAKRGFATALFSLGPLAGPVLGPVIGGFLAAGNGWRWTFWLLAILGGAVEAATIIVMRETSPKILLERKAACLRISTGNAHLRSKLAHKLTPQQVLAQALVRPTMLLIRSPVVLALSLYAALVFGVIYLLFTTFNGVFRGQYGFSASNSGLVYLGLGIALVLGVVIFGNLNPRIQAARMKADGVDKPKPEYRLLLMIWLSPCVALGLFIYGWTAYYKVHWIVPIIGTFFIGLGAYFVLMPTQLYLIELFGSKGAASALSANNVLRYMGGTFLPLAGPSLYRALDYGWGNTLLGFLALLFALPPVLFYKYGERLRAKEAVVL</sequence>
<dbReference type="CDD" id="cd17323">
    <property type="entry name" value="MFS_Tpo1_MDR_like"/>
    <property type="match status" value="1"/>
</dbReference>
<comment type="caution">
    <text evidence="9">The sequence shown here is derived from an EMBL/GenBank/DDBJ whole genome shotgun (WGS) entry which is preliminary data.</text>
</comment>
<keyword evidence="5 7" id="KW-1133">Transmembrane helix</keyword>
<dbReference type="SUPFAM" id="SSF103473">
    <property type="entry name" value="MFS general substrate transporter"/>
    <property type="match status" value="1"/>
</dbReference>
<proteinExistence type="inferred from homology"/>
<protein>
    <recommendedName>
        <fullName evidence="8">Major facilitator superfamily (MFS) profile domain-containing protein</fullName>
    </recommendedName>
</protein>
<dbReference type="GO" id="GO:0022857">
    <property type="term" value="F:transmembrane transporter activity"/>
    <property type="evidence" value="ECO:0007669"/>
    <property type="project" value="InterPro"/>
</dbReference>
<feature type="transmembrane region" description="Helical" evidence="7">
    <location>
        <begin position="453"/>
        <end position="473"/>
    </location>
</feature>
<evidence type="ECO:0000256" key="4">
    <source>
        <dbReference type="ARBA" id="ARBA00022692"/>
    </source>
</evidence>
<organism evidence="9 10">
    <name type="scientific">Lepraria neglecta</name>
    <dbReference type="NCBI Taxonomy" id="209136"/>
    <lineage>
        <taxon>Eukaryota</taxon>
        <taxon>Fungi</taxon>
        <taxon>Dikarya</taxon>
        <taxon>Ascomycota</taxon>
        <taxon>Pezizomycotina</taxon>
        <taxon>Lecanoromycetes</taxon>
        <taxon>OSLEUM clade</taxon>
        <taxon>Lecanoromycetidae</taxon>
        <taxon>Lecanorales</taxon>
        <taxon>Lecanorineae</taxon>
        <taxon>Stereocaulaceae</taxon>
        <taxon>Lepraria</taxon>
    </lineage>
</organism>
<dbReference type="Pfam" id="PF07690">
    <property type="entry name" value="MFS_1"/>
    <property type="match status" value="1"/>
</dbReference>
<evidence type="ECO:0000256" key="7">
    <source>
        <dbReference type="SAM" id="Phobius"/>
    </source>
</evidence>
<feature type="domain" description="Major facilitator superfamily (MFS) profile" evidence="8">
    <location>
        <begin position="48"/>
        <end position="480"/>
    </location>
</feature>
<comment type="similarity">
    <text evidence="2">Belongs to the major facilitator superfamily.</text>
</comment>
<feature type="transmembrane region" description="Helical" evidence="7">
    <location>
        <begin position="203"/>
        <end position="223"/>
    </location>
</feature>
<feature type="transmembrane region" description="Helical" evidence="7">
    <location>
        <begin position="411"/>
        <end position="433"/>
    </location>
</feature>
<evidence type="ECO:0000256" key="1">
    <source>
        <dbReference type="ARBA" id="ARBA00004651"/>
    </source>
</evidence>
<dbReference type="PANTHER" id="PTHR23502">
    <property type="entry name" value="MAJOR FACILITATOR SUPERFAMILY"/>
    <property type="match status" value="1"/>
</dbReference>
<feature type="transmembrane region" description="Helical" evidence="7">
    <location>
        <begin position="317"/>
        <end position="336"/>
    </location>
</feature>